<feature type="transmembrane region" description="Helical" evidence="1">
    <location>
        <begin position="21"/>
        <end position="40"/>
    </location>
</feature>
<evidence type="ECO:0000256" key="1">
    <source>
        <dbReference type="SAM" id="Phobius"/>
    </source>
</evidence>
<dbReference type="EMBL" id="LAZR01015462">
    <property type="protein sequence ID" value="KKM12599.1"/>
    <property type="molecule type" value="Genomic_DNA"/>
</dbReference>
<keyword evidence="1" id="KW-0812">Transmembrane</keyword>
<protein>
    <submittedName>
        <fullName evidence="2">Uncharacterized protein</fullName>
    </submittedName>
</protein>
<name>A0A0F9KCK5_9ZZZZ</name>
<dbReference type="AlphaFoldDB" id="A0A0F9KCK5"/>
<gene>
    <name evidence="2" type="ORF">LCGC14_1719980</name>
</gene>
<keyword evidence="1" id="KW-0472">Membrane</keyword>
<evidence type="ECO:0000313" key="2">
    <source>
        <dbReference type="EMBL" id="KKM12599.1"/>
    </source>
</evidence>
<keyword evidence="1" id="KW-1133">Transmembrane helix</keyword>
<sequence>MENAKPSRKNERRKLSDLALDVLRMAAIVVAVIELVWIYGWRG</sequence>
<accession>A0A0F9KCK5</accession>
<organism evidence="2">
    <name type="scientific">marine sediment metagenome</name>
    <dbReference type="NCBI Taxonomy" id="412755"/>
    <lineage>
        <taxon>unclassified sequences</taxon>
        <taxon>metagenomes</taxon>
        <taxon>ecological metagenomes</taxon>
    </lineage>
</organism>
<reference evidence="2" key="1">
    <citation type="journal article" date="2015" name="Nature">
        <title>Complex archaea that bridge the gap between prokaryotes and eukaryotes.</title>
        <authorList>
            <person name="Spang A."/>
            <person name="Saw J.H."/>
            <person name="Jorgensen S.L."/>
            <person name="Zaremba-Niedzwiedzka K."/>
            <person name="Martijn J."/>
            <person name="Lind A.E."/>
            <person name="van Eijk R."/>
            <person name="Schleper C."/>
            <person name="Guy L."/>
            <person name="Ettema T.J."/>
        </authorList>
    </citation>
    <scope>NUCLEOTIDE SEQUENCE</scope>
</reference>
<comment type="caution">
    <text evidence="2">The sequence shown here is derived from an EMBL/GenBank/DDBJ whole genome shotgun (WGS) entry which is preliminary data.</text>
</comment>
<proteinExistence type="predicted"/>